<organism evidence="5 6">
    <name type="scientific">Ileibacterium valens</name>
    <dbReference type="NCBI Taxonomy" id="1862668"/>
    <lineage>
        <taxon>Bacteria</taxon>
        <taxon>Bacillati</taxon>
        <taxon>Bacillota</taxon>
        <taxon>Erysipelotrichia</taxon>
        <taxon>Erysipelotrichales</taxon>
        <taxon>Erysipelotrichaceae</taxon>
        <taxon>Ileibacterium</taxon>
    </lineage>
</organism>
<evidence type="ECO:0000256" key="2">
    <source>
        <dbReference type="ARBA" id="ARBA00022917"/>
    </source>
</evidence>
<comment type="caution">
    <text evidence="5">The sequence shown here is derived from an EMBL/GenBank/DDBJ whole genome shotgun (WGS) entry which is preliminary data.</text>
</comment>
<dbReference type="AlphaFoldDB" id="A0A1U7NIA0"/>
<reference evidence="5 6" key="1">
    <citation type="submission" date="2016-11" db="EMBL/GenBank/DDBJ databases">
        <title>Description of two novel members of the family Erysipelotrichaceae: Ileibacterium lipovorans gen. nov., sp. nov. and Dubosiella newyorkensis, gen. nov., sp. nov.</title>
        <authorList>
            <person name="Cox L.M."/>
            <person name="Sohn J."/>
            <person name="Tyrrell K.L."/>
            <person name="Citron D.M."/>
            <person name="Lawson P.A."/>
            <person name="Patel N.B."/>
            <person name="Iizumi T."/>
            <person name="Perez-Perez G.I."/>
            <person name="Goldstein E.J."/>
            <person name="Blaser M.J."/>
        </authorList>
    </citation>
    <scope>NUCLEOTIDE SEQUENCE [LARGE SCALE GENOMIC DNA]</scope>
    <source>
        <strain evidence="5 6">NYU-BL-A3</strain>
    </source>
</reference>
<dbReference type="InterPro" id="IPR009000">
    <property type="entry name" value="Transl_B-barrel_sf"/>
</dbReference>
<dbReference type="NCBIfam" id="TIGR00231">
    <property type="entry name" value="small_GTP"/>
    <property type="match status" value="1"/>
</dbReference>
<dbReference type="InterPro" id="IPR041095">
    <property type="entry name" value="EFG_II"/>
</dbReference>
<protein>
    <submittedName>
        <fullName evidence="5">Translation elongation factor G</fullName>
    </submittedName>
</protein>
<proteinExistence type="predicted"/>
<dbReference type="Gene3D" id="3.40.50.300">
    <property type="entry name" value="P-loop containing nucleotide triphosphate hydrolases"/>
    <property type="match status" value="1"/>
</dbReference>
<sequence length="859" mass="96755">MDIHQKGETVKHLTAGILAHVDSGKTTCIESMLFLSHTIRKQGRVDHQDAFLDYDDQERKRGITIYSKEAILNWKDTRINLIDTPGHVDFSAEMERSLSVLDLAILLISAQDGVQAHTRTIWDCLNHYEIPSILFVNKMDICYRSKEEILAQLQEELDGSVIDFEAPKDVLLEQLALVSDEMLEEYTNTSSISKESIFKAIKDRKLHPVLFGSALKNEGIEVLMDLMSEYASDPEWPEDFKARVFRISEDEQKARLTHIKVLGGTLKARELIENHGKADQIRLYSGTGYQLVQEVSAGMVAAIKGLENTVPGMGLGSLEDLEAPVLEASLSYELLLPTMTDRSLIMAALRLMAAEDPALKVENDDDSRKIFVRFMGEVQMEVFQKKLLDRTGVMAGFGNGRIIYRETIRNAVNGYGHFEPLRHYAEVHVRLEPQKRNSGLAFSMNIPRDMLPLHWQRTIINSLQAREHKGVLTRSPLTDMKISLIAAKAHQKHTESSDFDKAGRRAIRQGLMKAENILLEPYYRFSIQAEVSVLSKVLFELEQRKCTFIPEQKSESMMEITGRGPLRLLLNFQKDLAAISSGKAQIRMENDGYDECQDAQMIIDQIGYDPESDLANPASSVFCSHGSGVNIPWDEAEEMMHIPIEQNVISGSWSMNSGKVSDQEMKSAFEKAGGSNRNLKKAAAKEFSSKKQKQKKRTELSNDPVSIRERFNLPLLLIVDGYNMIYAWSDLSILAKTSLAAARKELISRLENYISFRYGKDATLMIVFDGYKRADNPGSNENHGNTRIVFTPTGQSADAFIEKKVHDLQKSFRIIAATSDALIQNSVFAFGASRISARELENRIQASDNQVSTLIKKTF</sequence>
<keyword evidence="5" id="KW-0251">Elongation factor</keyword>
<dbReference type="Pfam" id="PF00679">
    <property type="entry name" value="EFG_C"/>
    <property type="match status" value="1"/>
</dbReference>
<dbReference type="SUPFAM" id="SSF54211">
    <property type="entry name" value="Ribosomal protein S5 domain 2-like"/>
    <property type="match status" value="1"/>
</dbReference>
<dbReference type="OrthoDB" id="9801472at2"/>
<keyword evidence="2" id="KW-0648">Protein biosynthesis</keyword>
<dbReference type="GO" id="GO:0032790">
    <property type="term" value="P:ribosome disassembly"/>
    <property type="evidence" value="ECO:0007669"/>
    <property type="project" value="TreeGrafter"/>
</dbReference>
<evidence type="ECO:0000313" key="5">
    <source>
        <dbReference type="EMBL" id="OLU42015.1"/>
    </source>
</evidence>
<evidence type="ECO:0000256" key="1">
    <source>
        <dbReference type="ARBA" id="ARBA00022741"/>
    </source>
</evidence>
<feature type="domain" description="Tr-type G" evidence="4">
    <location>
        <begin position="10"/>
        <end position="235"/>
    </location>
</feature>
<dbReference type="SMART" id="SM00889">
    <property type="entry name" value="EFG_IV"/>
    <property type="match status" value="1"/>
</dbReference>
<dbReference type="GO" id="GO:0005525">
    <property type="term" value="F:GTP binding"/>
    <property type="evidence" value="ECO:0007669"/>
    <property type="project" value="UniProtKB-KW"/>
</dbReference>
<dbReference type="CDD" id="cd10912">
    <property type="entry name" value="PIN_YacP-like"/>
    <property type="match status" value="1"/>
</dbReference>
<dbReference type="Gene3D" id="3.30.70.240">
    <property type="match status" value="1"/>
</dbReference>
<dbReference type="Pfam" id="PF14492">
    <property type="entry name" value="EFG_III"/>
    <property type="match status" value="1"/>
</dbReference>
<dbReference type="EMBL" id="MPJW01000068">
    <property type="protein sequence ID" value="OLU42015.1"/>
    <property type="molecule type" value="Genomic_DNA"/>
</dbReference>
<dbReference type="Gene3D" id="3.30.70.870">
    <property type="entry name" value="Elongation Factor G (Translational Gtpase), domain 3"/>
    <property type="match status" value="1"/>
</dbReference>
<dbReference type="Pfam" id="PF00009">
    <property type="entry name" value="GTP_EFTU"/>
    <property type="match status" value="1"/>
</dbReference>
<keyword evidence="1" id="KW-0547">Nucleotide-binding</keyword>
<name>A0A1U7NIA0_9FIRM</name>
<dbReference type="PRINTS" id="PR00315">
    <property type="entry name" value="ELONGATNFCT"/>
</dbReference>
<dbReference type="SUPFAM" id="SSF50447">
    <property type="entry name" value="Translation proteins"/>
    <property type="match status" value="1"/>
</dbReference>
<dbReference type="InterPro" id="IPR000640">
    <property type="entry name" value="EFG_V-like"/>
</dbReference>
<dbReference type="PROSITE" id="PS00301">
    <property type="entry name" value="G_TR_1"/>
    <property type="match status" value="1"/>
</dbReference>
<dbReference type="InterPro" id="IPR014721">
    <property type="entry name" value="Ribsml_uS5_D2-typ_fold_subgr"/>
</dbReference>
<dbReference type="InterPro" id="IPR005225">
    <property type="entry name" value="Small_GTP-bd"/>
</dbReference>
<dbReference type="InterPro" id="IPR020568">
    <property type="entry name" value="Ribosomal_Su5_D2-typ_SF"/>
</dbReference>
<gene>
    <name evidence="5" type="ORF">BO222_02220</name>
</gene>
<dbReference type="Gene3D" id="2.40.30.10">
    <property type="entry name" value="Translation factors"/>
    <property type="match status" value="1"/>
</dbReference>
<dbReference type="InterPro" id="IPR035647">
    <property type="entry name" value="EFG_III/V"/>
</dbReference>
<dbReference type="Proteomes" id="UP000186341">
    <property type="component" value="Unassembled WGS sequence"/>
</dbReference>
<dbReference type="GO" id="GO:0003924">
    <property type="term" value="F:GTPase activity"/>
    <property type="evidence" value="ECO:0007669"/>
    <property type="project" value="InterPro"/>
</dbReference>
<dbReference type="InterPro" id="IPR000795">
    <property type="entry name" value="T_Tr_GTP-bd_dom"/>
</dbReference>
<keyword evidence="6" id="KW-1185">Reference proteome</keyword>
<dbReference type="Pfam" id="PF03764">
    <property type="entry name" value="EFG_IV"/>
    <property type="match status" value="1"/>
</dbReference>
<evidence type="ECO:0000259" key="4">
    <source>
        <dbReference type="PROSITE" id="PS51722"/>
    </source>
</evidence>
<dbReference type="Pfam" id="PF05991">
    <property type="entry name" value="NYN_YacP"/>
    <property type="match status" value="1"/>
</dbReference>
<dbReference type="InterPro" id="IPR031157">
    <property type="entry name" value="G_TR_CS"/>
</dbReference>
<evidence type="ECO:0000256" key="3">
    <source>
        <dbReference type="ARBA" id="ARBA00023134"/>
    </source>
</evidence>
<dbReference type="PANTHER" id="PTHR43261">
    <property type="entry name" value="TRANSLATION ELONGATION FACTOR G-RELATED"/>
    <property type="match status" value="1"/>
</dbReference>
<dbReference type="InterPro" id="IPR005517">
    <property type="entry name" value="Transl_elong_EFG/EF2_IV"/>
</dbReference>
<evidence type="ECO:0000313" key="6">
    <source>
        <dbReference type="Proteomes" id="UP000186341"/>
    </source>
</evidence>
<dbReference type="PROSITE" id="PS51722">
    <property type="entry name" value="G_TR_2"/>
    <property type="match status" value="1"/>
</dbReference>
<dbReference type="SUPFAM" id="SSF54980">
    <property type="entry name" value="EF-G C-terminal domain-like"/>
    <property type="match status" value="2"/>
</dbReference>
<accession>A0A1U7NIA0</accession>
<dbReference type="PANTHER" id="PTHR43261:SF1">
    <property type="entry name" value="RIBOSOME-RELEASING FACTOR 2, MITOCHONDRIAL"/>
    <property type="match status" value="1"/>
</dbReference>
<keyword evidence="3" id="KW-0342">GTP-binding</keyword>
<dbReference type="SUPFAM" id="SSF52540">
    <property type="entry name" value="P-loop containing nucleoside triphosphate hydrolases"/>
    <property type="match status" value="1"/>
</dbReference>
<dbReference type="InterPro" id="IPR010298">
    <property type="entry name" value="YacP-like"/>
</dbReference>
<dbReference type="Gene3D" id="3.30.230.10">
    <property type="match status" value="1"/>
</dbReference>
<dbReference type="GO" id="GO:0003746">
    <property type="term" value="F:translation elongation factor activity"/>
    <property type="evidence" value="ECO:0007669"/>
    <property type="project" value="UniProtKB-KW"/>
</dbReference>
<dbReference type="InterPro" id="IPR027417">
    <property type="entry name" value="P-loop_NTPase"/>
</dbReference>